<evidence type="ECO:0000256" key="5">
    <source>
        <dbReference type="SAM" id="MobiDB-lite"/>
    </source>
</evidence>
<dbReference type="GO" id="GO:0008270">
    <property type="term" value="F:zinc ion binding"/>
    <property type="evidence" value="ECO:0007669"/>
    <property type="project" value="UniProtKB-KW"/>
</dbReference>
<dbReference type="Proteomes" id="UP000678393">
    <property type="component" value="Unassembled WGS sequence"/>
</dbReference>
<dbReference type="EMBL" id="CAJHNH020000435">
    <property type="protein sequence ID" value="CAG5117678.1"/>
    <property type="molecule type" value="Genomic_DNA"/>
</dbReference>
<reference evidence="6" key="1">
    <citation type="submission" date="2021-04" db="EMBL/GenBank/DDBJ databases">
        <authorList>
            <consortium name="Molecular Ecology Group"/>
        </authorList>
    </citation>
    <scope>NUCLEOTIDE SEQUENCE</scope>
</reference>
<evidence type="ECO:0000256" key="3">
    <source>
        <dbReference type="ARBA" id="ARBA00022771"/>
    </source>
</evidence>
<protein>
    <submittedName>
        <fullName evidence="6">Uncharacterized protein</fullName>
    </submittedName>
</protein>
<feature type="region of interest" description="Disordered" evidence="5">
    <location>
        <begin position="1"/>
        <end position="21"/>
    </location>
</feature>
<keyword evidence="1" id="KW-0479">Metal-binding</keyword>
<sequence>MNRKVYLGLHDSASYPEPDSRDEQRVREYMIQKYEHKRWYVAPTDTMKEAAKLANEAALNNKPQVKPFRSQLGENAAKFTSTTAQSVPAIHAPVQVSVPLPGGFKPPSQIQAPATTTASKASSGFDLFGDFGSDPFASSSTGSNPNENVDGFADFSSFDSVSSSSTHQPATTQEVLPSPAFPIAFTPLQPATRGQALAATAPNQPTAQAVASWGDKYAALADLNSAFSAPVTTATAISWGGSDGGAINWGGSSSSGGTTSQGGLSSGWGVSSASNGGISWNGQGSLAASAAPHSVVAAPSSATNPFAGVPLSGPPSYAVSAATVNANPFGGSTSASQFSPAGMSATTGYGGHLGMQGQPAGFGQFSALPNGGYGMASPAGNYAVQGSFMMPAQPGSVQQMGSWSQFGPAPVSQPVSNPFMSASMQQKVLPPSSSTNPFL</sequence>
<name>A0A8S3YMT2_9EUPU</name>
<organism evidence="6 7">
    <name type="scientific">Candidula unifasciata</name>
    <dbReference type="NCBI Taxonomy" id="100452"/>
    <lineage>
        <taxon>Eukaryota</taxon>
        <taxon>Metazoa</taxon>
        <taxon>Spiralia</taxon>
        <taxon>Lophotrochozoa</taxon>
        <taxon>Mollusca</taxon>
        <taxon>Gastropoda</taxon>
        <taxon>Heterobranchia</taxon>
        <taxon>Euthyneura</taxon>
        <taxon>Panpulmonata</taxon>
        <taxon>Eupulmonata</taxon>
        <taxon>Stylommatophora</taxon>
        <taxon>Helicina</taxon>
        <taxon>Helicoidea</taxon>
        <taxon>Geomitridae</taxon>
        <taxon>Candidula</taxon>
    </lineage>
</organism>
<dbReference type="PANTHER" id="PTHR46134:SF3">
    <property type="entry name" value="ARFGAP WITH FG REPEATS 1"/>
    <property type="match status" value="1"/>
</dbReference>
<evidence type="ECO:0000313" key="6">
    <source>
        <dbReference type="EMBL" id="CAG5117678.1"/>
    </source>
</evidence>
<feature type="region of interest" description="Disordered" evidence="5">
    <location>
        <begin position="248"/>
        <end position="268"/>
    </location>
</feature>
<dbReference type="OrthoDB" id="6036at2759"/>
<dbReference type="InterPro" id="IPR052248">
    <property type="entry name" value="Arf-GAP_FG-repeat_protein"/>
</dbReference>
<keyword evidence="7" id="KW-1185">Reference proteome</keyword>
<dbReference type="PANTHER" id="PTHR46134">
    <property type="entry name" value="DRONGO, ISOFORM F"/>
    <property type="match status" value="1"/>
</dbReference>
<evidence type="ECO:0000256" key="2">
    <source>
        <dbReference type="ARBA" id="ARBA00022737"/>
    </source>
</evidence>
<evidence type="ECO:0000313" key="7">
    <source>
        <dbReference type="Proteomes" id="UP000678393"/>
    </source>
</evidence>
<keyword evidence="2" id="KW-0677">Repeat</keyword>
<evidence type="ECO:0000256" key="1">
    <source>
        <dbReference type="ARBA" id="ARBA00022723"/>
    </source>
</evidence>
<comment type="caution">
    <text evidence="6">The sequence shown here is derived from an EMBL/GenBank/DDBJ whole genome shotgun (WGS) entry which is preliminary data.</text>
</comment>
<dbReference type="GO" id="GO:0016020">
    <property type="term" value="C:membrane"/>
    <property type="evidence" value="ECO:0007669"/>
    <property type="project" value="TreeGrafter"/>
</dbReference>
<accession>A0A8S3YMT2</accession>
<keyword evidence="3" id="KW-0863">Zinc-finger</keyword>
<dbReference type="AlphaFoldDB" id="A0A8S3YMT2"/>
<dbReference type="GO" id="GO:0005737">
    <property type="term" value="C:cytoplasm"/>
    <property type="evidence" value="ECO:0007669"/>
    <property type="project" value="TreeGrafter"/>
</dbReference>
<keyword evidence="4" id="KW-0862">Zinc</keyword>
<evidence type="ECO:0000256" key="4">
    <source>
        <dbReference type="ARBA" id="ARBA00022833"/>
    </source>
</evidence>
<gene>
    <name evidence="6" type="ORF">CUNI_LOCUS3236</name>
</gene>
<proteinExistence type="predicted"/>
<feature type="compositionally biased region" description="Low complexity" evidence="5">
    <location>
        <begin position="249"/>
        <end position="268"/>
    </location>
</feature>